<keyword evidence="3" id="KW-0804">Transcription</keyword>
<dbReference type="InterPro" id="IPR000270">
    <property type="entry name" value="PB1_dom"/>
</dbReference>
<feature type="domain" description="PB1" evidence="7">
    <location>
        <begin position="828"/>
        <end position="911"/>
    </location>
</feature>
<proteinExistence type="predicted"/>
<dbReference type="GO" id="GO:0003677">
    <property type="term" value="F:DNA binding"/>
    <property type="evidence" value="ECO:0007669"/>
    <property type="project" value="UniProtKB-KW"/>
</dbReference>
<evidence type="ECO:0000313" key="9">
    <source>
        <dbReference type="RefSeq" id="XP_020084736.1"/>
    </source>
</evidence>
<name>A0A6P5EMN8_ANACO</name>
<dbReference type="InterPro" id="IPR053793">
    <property type="entry name" value="PB1-like"/>
</dbReference>
<dbReference type="RefSeq" id="XP_020084737.1">
    <property type="nucleotide sequence ID" value="XM_020229148.1"/>
</dbReference>
<dbReference type="InterPro" id="IPR034891">
    <property type="entry name" value="PB1_NLP"/>
</dbReference>
<evidence type="ECO:0000256" key="1">
    <source>
        <dbReference type="ARBA" id="ARBA00023015"/>
    </source>
</evidence>
<dbReference type="Pfam" id="PF00564">
    <property type="entry name" value="PB1"/>
    <property type="match status" value="1"/>
</dbReference>
<dbReference type="Proteomes" id="UP000515123">
    <property type="component" value="Linkage group 3"/>
</dbReference>
<evidence type="ECO:0000256" key="3">
    <source>
        <dbReference type="ARBA" id="ARBA00023163"/>
    </source>
</evidence>
<reference evidence="9 10" key="2">
    <citation type="submission" date="2025-04" db="UniProtKB">
        <authorList>
            <consortium name="RefSeq"/>
        </authorList>
    </citation>
    <scope>IDENTIFICATION</scope>
    <source>
        <tissue evidence="9 10">Leaf</tissue>
    </source>
</reference>
<dbReference type="OrthoDB" id="6270329at2759"/>
<reference evidence="8" key="1">
    <citation type="journal article" date="2015" name="Nat. Genet.">
        <title>The pineapple genome and the evolution of CAM photosynthesis.</title>
        <authorList>
            <person name="Ming R."/>
            <person name="VanBuren R."/>
            <person name="Wai C.M."/>
            <person name="Tang H."/>
            <person name="Schatz M.C."/>
            <person name="Bowers J.E."/>
            <person name="Lyons E."/>
            <person name="Wang M.L."/>
            <person name="Chen J."/>
            <person name="Biggers E."/>
            <person name="Zhang J."/>
            <person name="Huang L."/>
            <person name="Zhang L."/>
            <person name="Miao W."/>
            <person name="Zhang J."/>
            <person name="Ye Z."/>
            <person name="Miao C."/>
            <person name="Lin Z."/>
            <person name="Wang H."/>
            <person name="Zhou H."/>
            <person name="Yim W.C."/>
            <person name="Priest H.D."/>
            <person name="Zheng C."/>
            <person name="Woodhouse M."/>
            <person name="Edger P.P."/>
            <person name="Guyot R."/>
            <person name="Guo H.B."/>
            <person name="Guo H."/>
            <person name="Zheng G."/>
            <person name="Singh R."/>
            <person name="Sharma A."/>
            <person name="Min X."/>
            <person name="Zheng Y."/>
            <person name="Lee H."/>
            <person name="Gurtowski J."/>
            <person name="Sedlazeck F.J."/>
            <person name="Harkess A."/>
            <person name="McKain M.R."/>
            <person name="Liao Z."/>
            <person name="Fang J."/>
            <person name="Liu J."/>
            <person name="Zhang X."/>
            <person name="Zhang Q."/>
            <person name="Hu W."/>
            <person name="Qin Y."/>
            <person name="Wang K."/>
            <person name="Chen L.Y."/>
            <person name="Shirley N."/>
            <person name="Lin Y.R."/>
            <person name="Liu L.Y."/>
            <person name="Hernandez A.G."/>
            <person name="Wright C.L."/>
            <person name="Bulone V."/>
            <person name="Tuskan G.A."/>
            <person name="Heath K."/>
            <person name="Zee F."/>
            <person name="Moore P.H."/>
            <person name="Sunkar R."/>
            <person name="Leebens-Mack J.H."/>
            <person name="Mockler T."/>
            <person name="Bennetzen J.L."/>
            <person name="Freeling M."/>
            <person name="Sankoff D."/>
            <person name="Paterson A.H."/>
            <person name="Zhu X."/>
            <person name="Yang X."/>
            <person name="Smith J.A."/>
            <person name="Cushman J.C."/>
            <person name="Paull R.E."/>
            <person name="Yu Q."/>
        </authorList>
    </citation>
    <scope>NUCLEOTIDE SEQUENCE [LARGE SCALE GENOMIC DNA]</scope>
    <source>
        <strain evidence="8">cv. F153</strain>
    </source>
</reference>
<evidence type="ECO:0000259" key="6">
    <source>
        <dbReference type="PROSITE" id="PS51519"/>
    </source>
</evidence>
<dbReference type="CDD" id="cd06407">
    <property type="entry name" value="PB1_NLP"/>
    <property type="match status" value="1"/>
</dbReference>
<keyword evidence="4" id="KW-0539">Nucleus</keyword>
<evidence type="ECO:0000313" key="8">
    <source>
        <dbReference type="Proteomes" id="UP000515123"/>
    </source>
</evidence>
<evidence type="ECO:0000256" key="5">
    <source>
        <dbReference type="SAM" id="MobiDB-lite"/>
    </source>
</evidence>
<dbReference type="GeneID" id="109707682"/>
<dbReference type="PANTHER" id="PTHR32002">
    <property type="entry name" value="PROTEIN NLP8"/>
    <property type="match status" value="1"/>
</dbReference>
<dbReference type="Pfam" id="PF02042">
    <property type="entry name" value="RWP-RK"/>
    <property type="match status" value="1"/>
</dbReference>
<keyword evidence="1" id="KW-0805">Transcription regulation</keyword>
<dbReference type="Gene3D" id="3.10.20.90">
    <property type="entry name" value="Phosphatidylinositol 3-kinase Catalytic Subunit, Chain A, domain 1"/>
    <property type="match status" value="1"/>
</dbReference>
<gene>
    <name evidence="9 10" type="primary">LOC109707682</name>
</gene>
<dbReference type="PANTHER" id="PTHR32002:SF44">
    <property type="entry name" value="PROTEIN NLP4"/>
    <property type="match status" value="1"/>
</dbReference>
<dbReference type="Pfam" id="PF22922">
    <property type="entry name" value="GAF_NLP"/>
    <property type="match status" value="1"/>
</dbReference>
<keyword evidence="8" id="KW-1185">Reference proteome</keyword>
<dbReference type="PROSITE" id="PS51519">
    <property type="entry name" value="RWP_RK"/>
    <property type="match status" value="1"/>
</dbReference>
<accession>A0A6P5EMN8</accession>
<feature type="region of interest" description="Disordered" evidence="5">
    <location>
        <begin position="65"/>
        <end position="85"/>
    </location>
</feature>
<sequence length="926" mass="103810">MEEAVRAEGLRGRRAFSDSAEGLDLLMDELLAAQCFDCFDLSQPGSASLASPFCSSGFSPPFDASNASSNPILREPDTGDDTERSTFSSNLLASEDAWTWIETIPSTSSNELILRRPRSETSINLSFIPRGPVVTVEDRLISALNYIKDSQKDGDFLVQIWAPTLLENRPVLTTRGRPFSLDSSCQRLRNFRSVSVNYHFSADEYAYEPLGLPGRVFVGKVPEWTPDVRYFNDYEYPRVDHAKYYDVRGTIALPIFERHDRSCLGVVELVTTIQKINYGYDVESICNALQSVDLRSSEVSTFRSKKVSNNSYRTVIPEIQRVLRAVCDNHRLPLAQTWISCIQQGKRGSRHSDETYKDCISTVDDACYVRNPSMLGFHEACAEHHLFRGQGVAGRAFMTNQPCFSEDITAYDKVVYPLSHHAKLFNLKAAVAIRLRSIHTGNADFVLEFFLPVDCVGSEEQKLILNSLSITIQQVCQSLRVVTANELEAEALLYELTPTYPTPTDMLFERVEPNDESNIVPVGTPTIGVFGEDSSWITTFTDSQKRGGGNFEISNNSVMTEWGRSEMVLPAGKIFSELKQHREDSLKNSADHTSAFVRKTSFLNLEKSTEKRRSKTEKAIGLQDIQKHFAGCLKDAARSLGVCPTTLKRICRQHGISRWPSRKIKKVGHSLKKLQVVIDSVHGAEGAFQFSSLYENFTKGAWSDKDLMGTTSYSTVLKQNDQPESSNTKQQQEIRFISHTSGSNSLSFSSCTQSSTSSLGCSSGLEQHANTSELTIKQETSVEENQAGMFKKSRSLELQGSAKDTPVPLARSQSHAENLSILQNRHDSLKIKAIYGEDKVIFRLQPNWGFEDLKQEIMRRFNIANSIPVDLKYLDEDSEWILLTCDADLQECVDVYKSLNAHTVKILVYHNAELNMRSFFGQTGLS</sequence>
<evidence type="ECO:0000259" key="7">
    <source>
        <dbReference type="PROSITE" id="PS51745"/>
    </source>
</evidence>
<dbReference type="InterPro" id="IPR055081">
    <property type="entry name" value="NLP1-9_GAF"/>
</dbReference>
<evidence type="ECO:0000313" key="10">
    <source>
        <dbReference type="RefSeq" id="XP_020084737.1"/>
    </source>
</evidence>
<organism evidence="10">
    <name type="scientific">Ananas comosus</name>
    <name type="common">Pineapple</name>
    <name type="synonym">Ananas ananas</name>
    <dbReference type="NCBI Taxonomy" id="4615"/>
    <lineage>
        <taxon>Eukaryota</taxon>
        <taxon>Viridiplantae</taxon>
        <taxon>Streptophyta</taxon>
        <taxon>Embryophyta</taxon>
        <taxon>Tracheophyta</taxon>
        <taxon>Spermatophyta</taxon>
        <taxon>Magnoliopsida</taxon>
        <taxon>Liliopsida</taxon>
        <taxon>Poales</taxon>
        <taxon>Bromeliaceae</taxon>
        <taxon>Bromelioideae</taxon>
        <taxon>Ananas</taxon>
    </lineage>
</organism>
<protein>
    <submittedName>
        <fullName evidence="9 10">Protein NLP1-like</fullName>
    </submittedName>
</protein>
<dbReference type="RefSeq" id="XP_020084736.1">
    <property type="nucleotide sequence ID" value="XM_020229147.1"/>
</dbReference>
<dbReference type="GO" id="GO:0003700">
    <property type="term" value="F:DNA-binding transcription factor activity"/>
    <property type="evidence" value="ECO:0007669"/>
    <property type="project" value="InterPro"/>
</dbReference>
<feature type="compositionally biased region" description="Basic and acidic residues" evidence="5">
    <location>
        <begin position="74"/>
        <end position="84"/>
    </location>
</feature>
<keyword evidence="2" id="KW-0238">DNA-binding</keyword>
<dbReference type="AlphaFoldDB" id="A0A6P5EMN8"/>
<dbReference type="Gramene" id="Aco011950.1.mrna1">
    <property type="protein sequence ID" value="Aco011950.1.mrna1"/>
    <property type="gene ID" value="Aco011950.1.path1"/>
</dbReference>
<dbReference type="InterPro" id="IPR003035">
    <property type="entry name" value="RWP-RK_dom"/>
</dbReference>
<dbReference type="SUPFAM" id="SSF54277">
    <property type="entry name" value="CAD &amp; PB1 domains"/>
    <property type="match status" value="1"/>
</dbReference>
<dbReference type="SMART" id="SM00666">
    <property type="entry name" value="PB1"/>
    <property type="match status" value="1"/>
</dbReference>
<evidence type="ECO:0000256" key="4">
    <source>
        <dbReference type="ARBA" id="ARBA00023242"/>
    </source>
</evidence>
<evidence type="ECO:0000256" key="2">
    <source>
        <dbReference type="ARBA" id="ARBA00023125"/>
    </source>
</evidence>
<dbReference type="PROSITE" id="PS51745">
    <property type="entry name" value="PB1"/>
    <property type="match status" value="1"/>
</dbReference>
<feature type="domain" description="RWP-RK" evidence="6">
    <location>
        <begin position="606"/>
        <end position="687"/>
    </location>
</feature>
<dbReference type="InterPro" id="IPR045012">
    <property type="entry name" value="NLP"/>
</dbReference>